<dbReference type="Proteomes" id="UP000820818">
    <property type="component" value="Linkage Group LG6"/>
</dbReference>
<sequence length="170" mass="17628">MNTFKTVSIIVVICAMMAASCSGQYISWGSKGSQIGSVSGLSGMMGGQSASFTNKNQQFASNIPAFTVEQQMPAASPLIRPASSSSVSATTQQICSCVNINSAASAQPSTAVASSTSEFTTTAAFAAPQQQAFSAPQEQAAPQQQISFVAPVAAQQQQTYATPVQSHRRY</sequence>
<reference evidence="2 4" key="1">
    <citation type="submission" date="2022-05" db="EMBL/GenBank/DDBJ databases">
        <title>A multi-omics perspective on studying reproductive biology in Daphnia sinensis.</title>
        <authorList>
            <person name="Jia J."/>
        </authorList>
    </citation>
    <scope>NUCLEOTIDE SEQUENCE [LARGE SCALE GENOMIC DNA]</scope>
    <source>
        <strain evidence="2 4">WSL</strain>
    </source>
</reference>
<feature type="signal peptide" evidence="1">
    <location>
        <begin position="1"/>
        <end position="23"/>
    </location>
</feature>
<evidence type="ECO:0000313" key="4">
    <source>
        <dbReference type="Proteomes" id="UP000820818"/>
    </source>
</evidence>
<organism evidence="2 4">
    <name type="scientific">Daphnia sinensis</name>
    <dbReference type="NCBI Taxonomy" id="1820382"/>
    <lineage>
        <taxon>Eukaryota</taxon>
        <taxon>Metazoa</taxon>
        <taxon>Ecdysozoa</taxon>
        <taxon>Arthropoda</taxon>
        <taxon>Crustacea</taxon>
        <taxon>Branchiopoda</taxon>
        <taxon>Diplostraca</taxon>
        <taxon>Cladocera</taxon>
        <taxon>Anomopoda</taxon>
        <taxon>Daphniidae</taxon>
        <taxon>Daphnia</taxon>
        <taxon>Daphnia similis group</taxon>
    </lineage>
</organism>
<proteinExistence type="predicted"/>
<keyword evidence="4" id="KW-1185">Reference proteome</keyword>
<dbReference type="PROSITE" id="PS51257">
    <property type="entry name" value="PROKAR_LIPOPROTEIN"/>
    <property type="match status" value="1"/>
</dbReference>
<keyword evidence="1" id="KW-0732">Signal</keyword>
<accession>A0AAD5L652</accession>
<dbReference type="EMBL" id="WJBH02000006">
    <property type="protein sequence ID" value="KAI9556418.1"/>
    <property type="molecule type" value="Genomic_DNA"/>
</dbReference>
<gene>
    <name evidence="2" type="ORF">GHT06_016206</name>
    <name evidence="3" type="ORF">GHT06_016227</name>
</gene>
<evidence type="ECO:0000313" key="2">
    <source>
        <dbReference type="EMBL" id="KAI9556418.1"/>
    </source>
</evidence>
<protein>
    <submittedName>
        <fullName evidence="2">Uncharacterized protein</fullName>
    </submittedName>
</protein>
<comment type="caution">
    <text evidence="2">The sequence shown here is derived from an EMBL/GenBank/DDBJ whole genome shotgun (WGS) entry which is preliminary data.</text>
</comment>
<evidence type="ECO:0000256" key="1">
    <source>
        <dbReference type="SAM" id="SignalP"/>
    </source>
</evidence>
<dbReference type="EMBL" id="WJBH02000006">
    <property type="protein sequence ID" value="KAI9556439.1"/>
    <property type="molecule type" value="Genomic_DNA"/>
</dbReference>
<feature type="chain" id="PRO_5042441334" evidence="1">
    <location>
        <begin position="24"/>
        <end position="170"/>
    </location>
</feature>
<evidence type="ECO:0000313" key="3">
    <source>
        <dbReference type="EMBL" id="KAI9556439.1"/>
    </source>
</evidence>
<name>A0AAD5L652_9CRUS</name>
<dbReference type="AlphaFoldDB" id="A0AAD5L652"/>